<name>A0A6C0BZZ1_9ZZZZ</name>
<reference evidence="1" key="1">
    <citation type="journal article" date="2020" name="Nature">
        <title>Giant virus diversity and host interactions through global metagenomics.</title>
        <authorList>
            <person name="Schulz F."/>
            <person name="Roux S."/>
            <person name="Paez-Espino D."/>
            <person name="Jungbluth S."/>
            <person name="Walsh D.A."/>
            <person name="Denef V.J."/>
            <person name="McMahon K.D."/>
            <person name="Konstantinidis K.T."/>
            <person name="Eloe-Fadrosh E.A."/>
            <person name="Kyrpides N.C."/>
            <person name="Woyke T."/>
        </authorList>
    </citation>
    <scope>NUCLEOTIDE SEQUENCE</scope>
    <source>
        <strain evidence="1">GVMAG-M-3300020182-33</strain>
    </source>
</reference>
<protein>
    <submittedName>
        <fullName evidence="1">Uncharacterized protein</fullName>
    </submittedName>
</protein>
<sequence length="95" mass="10404">MASSSTKNGTGDFADNMVVDDILKETKFPHRSMVGVLGALFSAMAVELRFTIVCELVMPWRSSTSSVGKAQLCPTHEESKDRLLISAQTLCKAFY</sequence>
<dbReference type="EMBL" id="MN739311">
    <property type="protein sequence ID" value="QHS97975.1"/>
    <property type="molecule type" value="Genomic_DNA"/>
</dbReference>
<evidence type="ECO:0000313" key="1">
    <source>
        <dbReference type="EMBL" id="QHS97975.1"/>
    </source>
</evidence>
<accession>A0A6C0BZZ1</accession>
<organism evidence="1">
    <name type="scientific">viral metagenome</name>
    <dbReference type="NCBI Taxonomy" id="1070528"/>
    <lineage>
        <taxon>unclassified sequences</taxon>
        <taxon>metagenomes</taxon>
        <taxon>organismal metagenomes</taxon>
    </lineage>
</organism>
<dbReference type="AlphaFoldDB" id="A0A6C0BZZ1"/>
<proteinExistence type="predicted"/>